<protein>
    <submittedName>
        <fullName evidence="1">Uncharacterized protein</fullName>
    </submittedName>
</protein>
<dbReference type="EMBL" id="KK852475">
    <property type="protein sequence ID" value="KDR23052.1"/>
    <property type="molecule type" value="Genomic_DNA"/>
</dbReference>
<sequence>MSDPFRLIRTMLLTNGSTATRSPIVTLPTSAYIWFCDNKGMTRNE</sequence>
<gene>
    <name evidence="1" type="ORF">L798_10915</name>
</gene>
<dbReference type="Proteomes" id="UP000027135">
    <property type="component" value="Unassembled WGS sequence"/>
</dbReference>
<proteinExistence type="predicted"/>
<evidence type="ECO:0000313" key="1">
    <source>
        <dbReference type="EMBL" id="KDR23052.1"/>
    </source>
</evidence>
<name>A0A067RGZ9_ZOONE</name>
<organism evidence="1 2">
    <name type="scientific">Zootermopsis nevadensis</name>
    <name type="common">Dampwood termite</name>
    <dbReference type="NCBI Taxonomy" id="136037"/>
    <lineage>
        <taxon>Eukaryota</taxon>
        <taxon>Metazoa</taxon>
        <taxon>Ecdysozoa</taxon>
        <taxon>Arthropoda</taxon>
        <taxon>Hexapoda</taxon>
        <taxon>Insecta</taxon>
        <taxon>Pterygota</taxon>
        <taxon>Neoptera</taxon>
        <taxon>Polyneoptera</taxon>
        <taxon>Dictyoptera</taxon>
        <taxon>Blattodea</taxon>
        <taxon>Blattoidea</taxon>
        <taxon>Termitoidae</taxon>
        <taxon>Termopsidae</taxon>
        <taxon>Zootermopsis</taxon>
    </lineage>
</organism>
<dbReference type="AlphaFoldDB" id="A0A067RGZ9"/>
<reference evidence="1 2" key="1">
    <citation type="journal article" date="2014" name="Nat. Commun.">
        <title>Molecular traces of alternative social organization in a termite genome.</title>
        <authorList>
            <person name="Terrapon N."/>
            <person name="Li C."/>
            <person name="Robertson H.M."/>
            <person name="Ji L."/>
            <person name="Meng X."/>
            <person name="Booth W."/>
            <person name="Chen Z."/>
            <person name="Childers C.P."/>
            <person name="Glastad K.M."/>
            <person name="Gokhale K."/>
            <person name="Gowin J."/>
            <person name="Gronenberg W."/>
            <person name="Hermansen R.A."/>
            <person name="Hu H."/>
            <person name="Hunt B.G."/>
            <person name="Huylmans A.K."/>
            <person name="Khalil S.M."/>
            <person name="Mitchell R.D."/>
            <person name="Munoz-Torres M.C."/>
            <person name="Mustard J.A."/>
            <person name="Pan H."/>
            <person name="Reese J.T."/>
            <person name="Scharf M.E."/>
            <person name="Sun F."/>
            <person name="Vogel H."/>
            <person name="Xiao J."/>
            <person name="Yang W."/>
            <person name="Yang Z."/>
            <person name="Yang Z."/>
            <person name="Zhou J."/>
            <person name="Zhu J."/>
            <person name="Brent C.S."/>
            <person name="Elsik C.G."/>
            <person name="Goodisman M.A."/>
            <person name="Liberles D.A."/>
            <person name="Roe R.M."/>
            <person name="Vargo E.L."/>
            <person name="Vilcinskas A."/>
            <person name="Wang J."/>
            <person name="Bornberg-Bauer E."/>
            <person name="Korb J."/>
            <person name="Zhang G."/>
            <person name="Liebig J."/>
        </authorList>
    </citation>
    <scope>NUCLEOTIDE SEQUENCE [LARGE SCALE GENOMIC DNA]</scope>
    <source>
        <tissue evidence="1">Whole organism</tissue>
    </source>
</reference>
<accession>A0A067RGZ9</accession>
<evidence type="ECO:0000313" key="2">
    <source>
        <dbReference type="Proteomes" id="UP000027135"/>
    </source>
</evidence>
<keyword evidence="2" id="KW-1185">Reference proteome</keyword>
<dbReference type="InParanoid" id="A0A067RGZ9"/>